<keyword evidence="4" id="KW-1185">Reference proteome</keyword>
<dbReference type="Gene3D" id="1.20.1260.10">
    <property type="match status" value="1"/>
</dbReference>
<feature type="transmembrane region" description="Helical" evidence="1">
    <location>
        <begin position="441"/>
        <end position="467"/>
    </location>
</feature>
<feature type="signal peptide" evidence="2">
    <location>
        <begin position="1"/>
        <end position="24"/>
    </location>
</feature>
<proteinExistence type="predicted"/>
<gene>
    <name evidence="3" type="ORF">TrCOL_g4644</name>
</gene>
<accession>A0A9W7GLM2</accession>
<dbReference type="PANTHER" id="PTHR36933">
    <property type="entry name" value="SLL0788 PROTEIN"/>
    <property type="match status" value="1"/>
</dbReference>
<keyword evidence="1" id="KW-0812">Transmembrane</keyword>
<dbReference type="OrthoDB" id="734129at2759"/>
<evidence type="ECO:0008006" key="5">
    <source>
        <dbReference type="Google" id="ProtNLM"/>
    </source>
</evidence>
<organism evidence="3 4">
    <name type="scientific">Triparma columacea</name>
    <dbReference type="NCBI Taxonomy" id="722753"/>
    <lineage>
        <taxon>Eukaryota</taxon>
        <taxon>Sar</taxon>
        <taxon>Stramenopiles</taxon>
        <taxon>Ochrophyta</taxon>
        <taxon>Bolidophyceae</taxon>
        <taxon>Parmales</taxon>
        <taxon>Triparmaceae</taxon>
        <taxon>Triparma</taxon>
    </lineage>
</organism>
<evidence type="ECO:0000256" key="2">
    <source>
        <dbReference type="SAM" id="SignalP"/>
    </source>
</evidence>
<evidence type="ECO:0000313" key="4">
    <source>
        <dbReference type="Proteomes" id="UP001165065"/>
    </source>
</evidence>
<feature type="chain" id="PRO_5040768005" description="DUF305 domain-containing protein" evidence="2">
    <location>
        <begin position="25"/>
        <end position="483"/>
    </location>
</feature>
<evidence type="ECO:0000313" key="3">
    <source>
        <dbReference type="EMBL" id="GMI47585.1"/>
    </source>
</evidence>
<protein>
    <recommendedName>
        <fullName evidence="5">DUF305 domain-containing protein</fullName>
    </recommendedName>
</protein>
<dbReference type="EMBL" id="BRYA01000351">
    <property type="protein sequence ID" value="GMI47585.1"/>
    <property type="molecule type" value="Genomic_DNA"/>
</dbReference>
<keyword evidence="1" id="KW-1133">Transmembrane helix</keyword>
<comment type="caution">
    <text evidence="3">The sequence shown here is derived from an EMBL/GenBank/DDBJ whole genome shotgun (WGS) entry which is preliminary data.</text>
</comment>
<dbReference type="PANTHER" id="PTHR36933:SF1">
    <property type="entry name" value="SLL0788 PROTEIN"/>
    <property type="match status" value="1"/>
</dbReference>
<keyword evidence="1" id="KW-0472">Membrane</keyword>
<evidence type="ECO:0000256" key="1">
    <source>
        <dbReference type="SAM" id="Phobius"/>
    </source>
</evidence>
<name>A0A9W7GLM2_9STRA</name>
<sequence>MMTIKSILAPALLFNLALFDVCTGAGTGSSKGTLKQVISPFFKKACTPDGCVPSSTVCVFDVKLVAIGNAIAYYEFNACPGVQQPTLGMIQGVEYRFNQYDPTNIMHPLGYAYYTDGAHQNVDELEPKIAPPGTGSTCAETNACQAPMYYQDETYQGDYVPTGGVGSDFGLDFYEPFFKYPNFAWGGPDAGPKTIPMVNPTNTPVTSPLNWNVRLNLTDTTFLGDIFYFCHIHIGMSGRVKQLSPVDGSILSPNDFPPLEGNLRGAPLYPAPTYKIVSSGQETECGTVGLNSFFEDKHNGKCPTNYICTEGLTFNAEAEVFNDCLDAMNCAMQYSMIIVPNQTNPLVTFVHSMVPHHENAIQMCKSLLVTEYAENDPLKFPDLDFKALCWNIINVQSLQIMEMLTYLDAADIAEGSAKCFDSPAEAISVSSNTGFTNQEPFLISIVTFAAATFAVAVASFAAAGYFTGGAGGVAAAKTVESPA</sequence>
<reference evidence="4" key="1">
    <citation type="journal article" date="2023" name="Commun. Biol.">
        <title>Genome analysis of Parmales, the sister group of diatoms, reveals the evolutionary specialization of diatoms from phago-mixotrophs to photoautotrophs.</title>
        <authorList>
            <person name="Ban H."/>
            <person name="Sato S."/>
            <person name="Yoshikawa S."/>
            <person name="Yamada K."/>
            <person name="Nakamura Y."/>
            <person name="Ichinomiya M."/>
            <person name="Sato N."/>
            <person name="Blanc-Mathieu R."/>
            <person name="Endo H."/>
            <person name="Kuwata A."/>
            <person name="Ogata H."/>
        </authorList>
    </citation>
    <scope>NUCLEOTIDE SEQUENCE [LARGE SCALE GENOMIC DNA]</scope>
</reference>
<dbReference type="AlphaFoldDB" id="A0A9W7GLM2"/>
<dbReference type="Proteomes" id="UP001165065">
    <property type="component" value="Unassembled WGS sequence"/>
</dbReference>
<dbReference type="InterPro" id="IPR012347">
    <property type="entry name" value="Ferritin-like"/>
</dbReference>
<keyword evidence="2" id="KW-0732">Signal</keyword>